<evidence type="ECO:0000256" key="4">
    <source>
        <dbReference type="PROSITE-ProRule" id="PRU01131"/>
    </source>
</evidence>
<dbReference type="InterPro" id="IPR044593">
    <property type="entry name" value="FLZ8/MARD1"/>
</dbReference>
<proteinExistence type="inferred from homology"/>
<evidence type="ECO:0000256" key="2">
    <source>
        <dbReference type="ARBA" id="ARBA00022723"/>
    </source>
</evidence>
<keyword evidence="3" id="KW-0862">Zinc</keyword>
<dbReference type="InterPro" id="IPR007650">
    <property type="entry name" value="Zf-FLZ_dom"/>
</dbReference>
<evidence type="ECO:0000256" key="1">
    <source>
        <dbReference type="ARBA" id="ARBA00009374"/>
    </source>
</evidence>
<feature type="region of interest" description="Disordered" evidence="5">
    <location>
        <begin position="1"/>
        <end position="36"/>
    </location>
</feature>
<accession>A0A059A848</accession>
<evidence type="ECO:0000259" key="6">
    <source>
        <dbReference type="PROSITE" id="PS51795"/>
    </source>
</evidence>
<keyword evidence="3" id="KW-0863">Zinc-finger</keyword>
<evidence type="ECO:0000313" key="7">
    <source>
        <dbReference type="EMBL" id="KCW49904.1"/>
    </source>
</evidence>
<name>A0A059A848_EUCGR</name>
<dbReference type="InParanoid" id="A0A059A848"/>
<evidence type="ECO:0000256" key="3">
    <source>
        <dbReference type="ARBA" id="ARBA00022771"/>
    </source>
</evidence>
<dbReference type="KEGG" id="egr:104426665"/>
<dbReference type="PANTHER" id="PTHR46443:SF21">
    <property type="entry name" value="FCS-LIKE ZINC FINGER 8"/>
    <property type="match status" value="1"/>
</dbReference>
<protein>
    <recommendedName>
        <fullName evidence="6">FLZ-type domain-containing protein</fullName>
    </recommendedName>
</protein>
<feature type="domain" description="FLZ-type" evidence="6">
    <location>
        <begin position="241"/>
        <end position="285"/>
    </location>
</feature>
<feature type="compositionally biased region" description="Low complexity" evidence="5">
    <location>
        <begin position="23"/>
        <end position="36"/>
    </location>
</feature>
<reference evidence="7" key="1">
    <citation type="submission" date="2013-07" db="EMBL/GenBank/DDBJ databases">
        <title>The genome of Eucalyptus grandis.</title>
        <authorList>
            <person name="Schmutz J."/>
            <person name="Hayes R."/>
            <person name="Myburg A."/>
            <person name="Tuskan G."/>
            <person name="Grattapaglia D."/>
            <person name="Rokhsar D.S."/>
        </authorList>
    </citation>
    <scope>NUCLEOTIDE SEQUENCE</scope>
    <source>
        <tissue evidence="7">Leaf extractions</tissue>
    </source>
</reference>
<gene>
    <name evidence="7" type="ORF">EUGRSUZ_K03370</name>
</gene>
<dbReference type="Pfam" id="PF04570">
    <property type="entry name" value="zf-FLZ"/>
    <property type="match status" value="1"/>
</dbReference>
<organism evidence="7">
    <name type="scientific">Eucalyptus grandis</name>
    <name type="common">Flooded gum</name>
    <dbReference type="NCBI Taxonomy" id="71139"/>
    <lineage>
        <taxon>Eukaryota</taxon>
        <taxon>Viridiplantae</taxon>
        <taxon>Streptophyta</taxon>
        <taxon>Embryophyta</taxon>
        <taxon>Tracheophyta</taxon>
        <taxon>Spermatophyta</taxon>
        <taxon>Magnoliopsida</taxon>
        <taxon>eudicotyledons</taxon>
        <taxon>Gunneridae</taxon>
        <taxon>Pentapetalae</taxon>
        <taxon>rosids</taxon>
        <taxon>malvids</taxon>
        <taxon>Myrtales</taxon>
        <taxon>Myrtaceae</taxon>
        <taxon>Myrtoideae</taxon>
        <taxon>Eucalypteae</taxon>
        <taxon>Eucalyptus</taxon>
    </lineage>
</organism>
<dbReference type="eggNOG" id="ENOG502QS8T">
    <property type="taxonomic scope" value="Eukaryota"/>
</dbReference>
<dbReference type="AlphaFoldDB" id="A0A059A848"/>
<sequence length="294" mass="32874">MLRNRPRAVTGNKQALVADHRSQSTTTTTPTQNNHTSNNKAIFPFFFASRFMDLLIKTALTEPKYLMGVGGPSSPSITLQINPFSHLKFPFWYQKYHQPPRFPDKFHEVKRHPLRELDSTARTGLALVDALSNDKARTHRESVLEGSDKLVLPGSRSKFEAPPALEPAVSPSGSRNFAFLDDQVPLRGRLSVSEIERLADYTCVISRGPNPTATHIFGSSVVDKYRLPSEVKKHALLGPDNFLSSCHTCKKSIEQNADIYIYRGEKAFCSNECRFEQILRDEAEIAAEADGVSL</sequence>
<keyword evidence="2" id="KW-0479">Metal-binding</keyword>
<dbReference type="OrthoDB" id="1902692at2759"/>
<dbReference type="Gramene" id="KCW49904">
    <property type="protein sequence ID" value="KCW49904"/>
    <property type="gene ID" value="EUGRSUZ_K03370"/>
</dbReference>
<dbReference type="PROSITE" id="PS51795">
    <property type="entry name" value="ZF_FLZ"/>
    <property type="match status" value="1"/>
</dbReference>
<evidence type="ECO:0000256" key="5">
    <source>
        <dbReference type="SAM" id="MobiDB-lite"/>
    </source>
</evidence>
<dbReference type="GO" id="GO:0008270">
    <property type="term" value="F:zinc ion binding"/>
    <property type="evidence" value="ECO:0007669"/>
    <property type="project" value="UniProtKB-KW"/>
</dbReference>
<dbReference type="EMBL" id="KK198763">
    <property type="protein sequence ID" value="KCW49904.1"/>
    <property type="molecule type" value="Genomic_DNA"/>
</dbReference>
<comment type="similarity">
    <text evidence="1">Belongs to the FLZ family.</text>
</comment>
<dbReference type="STRING" id="71139.A0A059A848"/>
<dbReference type="PANTHER" id="PTHR46443">
    <property type="entry name" value="FCS-LIKE ZINC FINGER 8"/>
    <property type="match status" value="1"/>
</dbReference>
<feature type="zinc finger region" description="FLZ-type" evidence="4">
    <location>
        <begin position="241"/>
        <end position="285"/>
    </location>
</feature>